<dbReference type="PRINTS" id="PR02070">
    <property type="entry name" value="NGLYCOSEOS1"/>
</dbReference>
<evidence type="ECO:0000313" key="3">
    <source>
        <dbReference type="EMBL" id="QBM89558.1"/>
    </source>
</evidence>
<dbReference type="AlphaFoldDB" id="A0A4P6XTR9"/>
<dbReference type="EMBL" id="CP034459">
    <property type="protein sequence ID" value="QBM89558.1"/>
    <property type="molecule type" value="Genomic_DNA"/>
</dbReference>
<name>A0A4P6XTR9_9ASCO</name>
<evidence type="ECO:0000256" key="1">
    <source>
        <dbReference type="SAM" id="MobiDB-lite"/>
    </source>
</evidence>
<feature type="region of interest" description="Disordered" evidence="1">
    <location>
        <begin position="113"/>
        <end position="149"/>
    </location>
</feature>
<keyword evidence="2" id="KW-1133">Transmembrane helix</keyword>
<feature type="compositionally biased region" description="Polar residues" evidence="1">
    <location>
        <begin position="119"/>
        <end position="135"/>
    </location>
</feature>
<feature type="transmembrane region" description="Helical" evidence="2">
    <location>
        <begin position="277"/>
        <end position="295"/>
    </location>
</feature>
<evidence type="ECO:0000313" key="4">
    <source>
        <dbReference type="Proteomes" id="UP000292447"/>
    </source>
</evidence>
<feature type="transmembrane region" description="Helical" evidence="2">
    <location>
        <begin position="249"/>
        <end position="271"/>
    </location>
</feature>
<dbReference type="GO" id="GO:0034599">
    <property type="term" value="P:cellular response to oxidative stress"/>
    <property type="evidence" value="ECO:0007669"/>
    <property type="project" value="InterPro"/>
</dbReference>
<organism evidence="3 4">
    <name type="scientific">Metschnikowia aff. pulcherrima</name>
    <dbReference type="NCBI Taxonomy" id="2163413"/>
    <lineage>
        <taxon>Eukaryota</taxon>
        <taxon>Fungi</taxon>
        <taxon>Dikarya</taxon>
        <taxon>Ascomycota</taxon>
        <taxon>Saccharomycotina</taxon>
        <taxon>Pichiomycetes</taxon>
        <taxon>Metschnikowiaceae</taxon>
        <taxon>Metschnikowia</taxon>
    </lineage>
</organism>
<protein>
    <submittedName>
        <fullName evidence="3">N-glycosylation protein</fullName>
    </submittedName>
</protein>
<dbReference type="GO" id="GO:0005789">
    <property type="term" value="C:endoplasmic reticulum membrane"/>
    <property type="evidence" value="ECO:0007669"/>
    <property type="project" value="InterPro"/>
</dbReference>
<accession>A0A4P6XTR9</accession>
<dbReference type="PANTHER" id="PTHR28147:SF1">
    <property type="entry name" value="N-GLYCOSYLATION PROTEIN EOS1"/>
    <property type="match status" value="1"/>
</dbReference>
<feature type="compositionally biased region" description="Basic and acidic residues" evidence="1">
    <location>
        <begin position="136"/>
        <end position="149"/>
    </location>
</feature>
<proteinExistence type="predicted"/>
<dbReference type="Proteomes" id="UP000292447">
    <property type="component" value="Chromosome IV"/>
</dbReference>
<dbReference type="PANTHER" id="PTHR28147">
    <property type="entry name" value="N-GLYCOSYLATION PROTEIN EOS1"/>
    <property type="match status" value="1"/>
</dbReference>
<keyword evidence="2" id="KW-0812">Transmembrane</keyword>
<reference evidence="4" key="1">
    <citation type="submission" date="2019-03" db="EMBL/GenBank/DDBJ databases">
        <title>Snf2 controls pulcherriminic acid biosynthesis and connects pigmentation and antifungal activity of the yeast Metschnikowia pulcherrima.</title>
        <authorList>
            <person name="Gore-Lloyd D."/>
            <person name="Sumann I."/>
            <person name="Brachmann A.O."/>
            <person name="Schneeberger K."/>
            <person name="Ortiz-Merino R.A."/>
            <person name="Moreno-Beltran M."/>
            <person name="Schlaefli M."/>
            <person name="Kirner P."/>
            <person name="Santos Kron A."/>
            <person name="Wolfe K.H."/>
            <person name="Piel J."/>
            <person name="Ahrens C.H."/>
            <person name="Henk D."/>
            <person name="Freimoser F.M."/>
        </authorList>
    </citation>
    <scope>NUCLEOTIDE SEQUENCE [LARGE SCALE GENOMIC DNA]</scope>
    <source>
        <strain evidence="4">APC 1.2</strain>
    </source>
</reference>
<dbReference type="STRING" id="2163413.A0A4P6XTR9"/>
<keyword evidence="4" id="KW-1185">Reference proteome</keyword>
<dbReference type="GO" id="GO:0006487">
    <property type="term" value="P:protein N-linked glycosylation"/>
    <property type="evidence" value="ECO:0007669"/>
    <property type="project" value="TreeGrafter"/>
</dbReference>
<gene>
    <name evidence="3" type="primary">MPUL0D06340</name>
    <name evidence="3" type="ORF">METSCH_D06340</name>
</gene>
<dbReference type="Pfam" id="PF12326">
    <property type="entry name" value="EOS1"/>
    <property type="match status" value="2"/>
</dbReference>
<evidence type="ECO:0000256" key="2">
    <source>
        <dbReference type="SAM" id="Phobius"/>
    </source>
</evidence>
<dbReference type="InterPro" id="IPR021100">
    <property type="entry name" value="N-glycosylation_EOS1"/>
</dbReference>
<feature type="transmembrane region" description="Helical" evidence="2">
    <location>
        <begin position="217"/>
        <end position="237"/>
    </location>
</feature>
<feature type="transmembrane region" description="Helical" evidence="2">
    <location>
        <begin position="316"/>
        <end position="339"/>
    </location>
</feature>
<keyword evidence="2" id="KW-0472">Membrane</keyword>
<sequence>MHPLFRRSITLDELPVHRIDEEYGSSRPIRDGLMSAPRASFHERRHSNDVTRSGTMSVSHDLYDPGERIPSYELSQEQHSWQPLRPAARLQHDLSGVSASRDSVLERGRHLPINMPPVLTTTNMRNRGSVDTTNGRVRERDSAPSPVRDEKRSLKTLGLKFLNARQHLLLAACRDISLIPCVIGLFQSWWMLFKGVEFEHASTSGITAARMSEHFLTGMWCLVAGYLLYSVLDGLMVRWIVSYTTTGSIVRMATMSAILVAIEQYLVAAFSAEGYNYALHTWILISCALTLLYIGQNFVTSNIDLKGKYRPRFFDFYNIVVFAVVPVGMASFITMIGLLRSLLILRLDVDQQGV</sequence>